<evidence type="ECO:0000259" key="5">
    <source>
        <dbReference type="PROSITE" id="PS50931"/>
    </source>
</evidence>
<keyword evidence="4" id="KW-0804">Transcription</keyword>
<reference evidence="6 7" key="1">
    <citation type="submission" date="2018-05" db="EMBL/GenBank/DDBJ databases">
        <title>Evolution of GPA BGCs.</title>
        <authorList>
            <person name="Waglechner N."/>
            <person name="Wright G.D."/>
        </authorList>
    </citation>
    <scope>NUCLEOTIDE SEQUENCE [LARGE SCALE GENOMIC DNA]</scope>
    <source>
        <strain evidence="6 7">A82846</strain>
    </source>
</reference>
<dbReference type="PROSITE" id="PS50931">
    <property type="entry name" value="HTH_LYSR"/>
    <property type="match status" value="1"/>
</dbReference>
<comment type="caution">
    <text evidence="6">The sequence shown here is derived from an EMBL/GenBank/DDBJ whole genome shotgun (WGS) entry which is preliminary data.</text>
</comment>
<name>A0A428ZC94_KIBAR</name>
<evidence type="ECO:0000256" key="3">
    <source>
        <dbReference type="ARBA" id="ARBA00023125"/>
    </source>
</evidence>
<keyword evidence="2" id="KW-0805">Transcription regulation</keyword>
<dbReference type="GO" id="GO:0003677">
    <property type="term" value="F:DNA binding"/>
    <property type="evidence" value="ECO:0007669"/>
    <property type="project" value="UniProtKB-KW"/>
</dbReference>
<accession>A0A428ZC94</accession>
<gene>
    <name evidence="6" type="ORF">DMH04_15720</name>
</gene>
<dbReference type="Gene3D" id="1.10.10.10">
    <property type="entry name" value="Winged helix-like DNA-binding domain superfamily/Winged helix DNA-binding domain"/>
    <property type="match status" value="1"/>
</dbReference>
<organism evidence="6 7">
    <name type="scientific">Kibdelosporangium aridum</name>
    <dbReference type="NCBI Taxonomy" id="2030"/>
    <lineage>
        <taxon>Bacteria</taxon>
        <taxon>Bacillati</taxon>
        <taxon>Actinomycetota</taxon>
        <taxon>Actinomycetes</taxon>
        <taxon>Pseudonocardiales</taxon>
        <taxon>Pseudonocardiaceae</taxon>
        <taxon>Kibdelosporangium</taxon>
    </lineage>
</organism>
<feature type="domain" description="HTH lysR-type" evidence="5">
    <location>
        <begin position="1"/>
        <end position="58"/>
    </location>
</feature>
<evidence type="ECO:0000256" key="1">
    <source>
        <dbReference type="ARBA" id="ARBA00009437"/>
    </source>
</evidence>
<dbReference type="Pfam" id="PF00126">
    <property type="entry name" value="HTH_1"/>
    <property type="match status" value="1"/>
</dbReference>
<dbReference type="AlphaFoldDB" id="A0A428ZC94"/>
<dbReference type="SUPFAM" id="SSF53850">
    <property type="entry name" value="Periplasmic binding protein-like II"/>
    <property type="match status" value="1"/>
</dbReference>
<protein>
    <submittedName>
        <fullName evidence="6">LysR family transcriptional regulator</fullName>
    </submittedName>
</protein>
<evidence type="ECO:0000256" key="2">
    <source>
        <dbReference type="ARBA" id="ARBA00023015"/>
    </source>
</evidence>
<evidence type="ECO:0000313" key="7">
    <source>
        <dbReference type="Proteomes" id="UP000287547"/>
    </source>
</evidence>
<dbReference type="InterPro" id="IPR036390">
    <property type="entry name" value="WH_DNA-bd_sf"/>
</dbReference>
<dbReference type="InterPro" id="IPR005119">
    <property type="entry name" value="LysR_subst-bd"/>
</dbReference>
<sequence>MELRHLRAAVAVADHLHFGRAAAELGIAQPPLSQAIKALEGELGVSLFDRDTRHVRLTPAGEVFVDDARRALSMVESARTRARSAGRGDIGELVVGMVGSATLHPLPAVMRAYRDRYPNVTVRFAELPTASQVERLRDKSLDVGFVRPPLPAPADTELDLVPVSREPLVIALPKGHRLATRERVHVKSLAEEPFVRFPRQFGAGLYDRITALCQEAGFVPSVAQEAVQMQTIVGLVAAGCGVSIVPGTVAALSGLGAVFVKLSPTTRLVELALATPKGGLSPVAANFVAVARDVTRVR</sequence>
<dbReference type="CDD" id="cd08414">
    <property type="entry name" value="PBP2_LTTR_aromatics_like"/>
    <property type="match status" value="1"/>
</dbReference>
<dbReference type="InterPro" id="IPR036388">
    <property type="entry name" value="WH-like_DNA-bd_sf"/>
</dbReference>
<evidence type="ECO:0000256" key="4">
    <source>
        <dbReference type="ARBA" id="ARBA00023163"/>
    </source>
</evidence>
<dbReference type="PANTHER" id="PTHR30346:SF28">
    <property type="entry name" value="HTH-TYPE TRANSCRIPTIONAL REGULATOR CYNR"/>
    <property type="match status" value="1"/>
</dbReference>
<dbReference type="GO" id="GO:0003700">
    <property type="term" value="F:DNA-binding transcription factor activity"/>
    <property type="evidence" value="ECO:0007669"/>
    <property type="project" value="InterPro"/>
</dbReference>
<dbReference type="EMBL" id="QHKI01000011">
    <property type="protein sequence ID" value="RSM85666.1"/>
    <property type="molecule type" value="Genomic_DNA"/>
</dbReference>
<dbReference type="OrthoDB" id="3461417at2"/>
<dbReference type="SUPFAM" id="SSF46785">
    <property type="entry name" value="Winged helix' DNA-binding domain"/>
    <property type="match status" value="1"/>
</dbReference>
<keyword evidence="3" id="KW-0238">DNA-binding</keyword>
<dbReference type="PRINTS" id="PR00039">
    <property type="entry name" value="HTHLYSR"/>
</dbReference>
<proteinExistence type="inferred from homology"/>
<dbReference type="PANTHER" id="PTHR30346">
    <property type="entry name" value="TRANSCRIPTIONAL DUAL REGULATOR HCAR-RELATED"/>
    <property type="match status" value="1"/>
</dbReference>
<dbReference type="Gene3D" id="3.40.190.10">
    <property type="entry name" value="Periplasmic binding protein-like II"/>
    <property type="match status" value="2"/>
</dbReference>
<dbReference type="Pfam" id="PF03466">
    <property type="entry name" value="LysR_substrate"/>
    <property type="match status" value="1"/>
</dbReference>
<dbReference type="InterPro" id="IPR000847">
    <property type="entry name" value="LysR_HTH_N"/>
</dbReference>
<dbReference type="Proteomes" id="UP000287547">
    <property type="component" value="Unassembled WGS sequence"/>
</dbReference>
<evidence type="ECO:0000313" key="6">
    <source>
        <dbReference type="EMBL" id="RSM85666.1"/>
    </source>
</evidence>
<dbReference type="FunFam" id="1.10.10.10:FF:000001">
    <property type="entry name" value="LysR family transcriptional regulator"/>
    <property type="match status" value="1"/>
</dbReference>
<comment type="similarity">
    <text evidence="1">Belongs to the LysR transcriptional regulatory family.</text>
</comment>
<dbReference type="GO" id="GO:0032993">
    <property type="term" value="C:protein-DNA complex"/>
    <property type="evidence" value="ECO:0007669"/>
    <property type="project" value="TreeGrafter"/>
</dbReference>
<dbReference type="RefSeq" id="WP_037274714.1">
    <property type="nucleotide sequence ID" value="NZ_QHKI01000011.1"/>
</dbReference>